<dbReference type="Gene3D" id="6.10.140.190">
    <property type="match status" value="1"/>
</dbReference>
<dbReference type="SUPFAM" id="SSF46785">
    <property type="entry name" value="Winged helix' DNA-binding domain"/>
    <property type="match status" value="1"/>
</dbReference>
<dbReference type="InterPro" id="IPR018309">
    <property type="entry name" value="Tscrpt_reg_PadR_C"/>
</dbReference>
<organism evidence="3 4">
    <name type="scientific">Streptococcus hyointestinalis</name>
    <dbReference type="NCBI Taxonomy" id="1337"/>
    <lineage>
        <taxon>Bacteria</taxon>
        <taxon>Bacillati</taxon>
        <taxon>Bacillota</taxon>
        <taxon>Bacilli</taxon>
        <taxon>Lactobacillales</taxon>
        <taxon>Streptococcaceae</taxon>
        <taxon>Streptococcus</taxon>
    </lineage>
</organism>
<dbReference type="Proteomes" id="UP000254924">
    <property type="component" value="Unassembled WGS sequence"/>
</dbReference>
<feature type="domain" description="Transcription regulator PadR N-terminal" evidence="1">
    <location>
        <begin position="11"/>
        <end position="83"/>
    </location>
</feature>
<accession>A0A380K4L5</accession>
<keyword evidence="4" id="KW-1185">Reference proteome</keyword>
<dbReference type="OrthoDB" id="9783723at2"/>
<proteinExistence type="predicted"/>
<dbReference type="AlphaFoldDB" id="A0A380K4L5"/>
<dbReference type="Pfam" id="PF10400">
    <property type="entry name" value="Vir_act_alpha_C"/>
    <property type="match status" value="1"/>
</dbReference>
<reference evidence="3 4" key="1">
    <citation type="submission" date="2018-06" db="EMBL/GenBank/DDBJ databases">
        <authorList>
            <consortium name="Pathogen Informatics"/>
            <person name="Doyle S."/>
        </authorList>
    </citation>
    <scope>NUCLEOTIDE SEQUENCE [LARGE SCALE GENOMIC DNA]</scope>
    <source>
        <strain evidence="3 4">NCTC12224</strain>
    </source>
</reference>
<dbReference type="GeneID" id="78355929"/>
<name>A0A380K4L5_9STRE</name>
<evidence type="ECO:0000313" key="3">
    <source>
        <dbReference type="EMBL" id="SUN59610.1"/>
    </source>
</evidence>
<evidence type="ECO:0000313" key="4">
    <source>
        <dbReference type="Proteomes" id="UP000254924"/>
    </source>
</evidence>
<dbReference type="InterPro" id="IPR005149">
    <property type="entry name" value="Tscrpt_reg_PadR_N"/>
</dbReference>
<evidence type="ECO:0000259" key="2">
    <source>
        <dbReference type="Pfam" id="PF10400"/>
    </source>
</evidence>
<feature type="domain" description="Transcription regulator PadR C-terminal" evidence="2">
    <location>
        <begin position="97"/>
        <end position="178"/>
    </location>
</feature>
<dbReference type="EMBL" id="UHFN01000007">
    <property type="protein sequence ID" value="SUN59610.1"/>
    <property type="molecule type" value="Genomic_DNA"/>
</dbReference>
<dbReference type="InterPro" id="IPR036390">
    <property type="entry name" value="WH_DNA-bd_sf"/>
</dbReference>
<dbReference type="RefSeq" id="WP_115268037.1">
    <property type="nucleotide sequence ID" value="NZ_JBNPNB010000156.1"/>
</dbReference>
<protein>
    <submittedName>
        <fullName evidence="3">Phenolic acid metabolism transcriptional regulator</fullName>
    </submittedName>
</protein>
<gene>
    <name evidence="3" type="primary">padR</name>
    <name evidence="3" type="ORF">NCTC12224_00464</name>
</gene>
<dbReference type="PANTHER" id="PTHR43252">
    <property type="entry name" value="TRANSCRIPTIONAL REGULATOR YQJI"/>
    <property type="match status" value="1"/>
</dbReference>
<dbReference type="InterPro" id="IPR036388">
    <property type="entry name" value="WH-like_DNA-bd_sf"/>
</dbReference>
<dbReference type="Pfam" id="PF03551">
    <property type="entry name" value="PadR"/>
    <property type="match status" value="1"/>
</dbReference>
<dbReference type="Gene3D" id="1.10.10.10">
    <property type="entry name" value="Winged helix-like DNA-binding domain superfamily/Winged helix DNA-binding domain"/>
    <property type="match status" value="1"/>
</dbReference>
<sequence>MPKERILPYVILGIVRTHQSLTGKAISQQFETEIGEFWKASHSQIYPELKRMITDKWLEQTTDPNNLKEKYYHLTPLGEETLSAWLLAPVLEAPTQKDLFSLKMFFIRSADDSRVRSLLEEEKELLDKQLAHLNKRLELLFPSQEEITQQYGHYLILSRAIARVRSQLDWIEDTLAHLA</sequence>
<evidence type="ECO:0000259" key="1">
    <source>
        <dbReference type="Pfam" id="PF03551"/>
    </source>
</evidence>
<dbReference type="PANTHER" id="PTHR43252:SF6">
    <property type="entry name" value="NEGATIVE TRANSCRIPTION REGULATOR PADR"/>
    <property type="match status" value="1"/>
</dbReference>